<name>A0A6V2AND4_9STRA</name>
<dbReference type="SUPFAM" id="SSF48403">
    <property type="entry name" value="Ankyrin repeat"/>
    <property type="match status" value="1"/>
</dbReference>
<reference evidence="1" key="1">
    <citation type="submission" date="2021-01" db="EMBL/GenBank/DDBJ databases">
        <authorList>
            <person name="Corre E."/>
            <person name="Pelletier E."/>
            <person name="Niang G."/>
            <person name="Scheremetjew M."/>
            <person name="Finn R."/>
            <person name="Kale V."/>
            <person name="Holt S."/>
            <person name="Cochrane G."/>
            <person name="Meng A."/>
            <person name="Brown T."/>
            <person name="Cohen L."/>
        </authorList>
    </citation>
    <scope>NUCLEOTIDE SEQUENCE</scope>
    <source>
        <strain evidence="1">Pop2</strain>
    </source>
</reference>
<dbReference type="EMBL" id="HBGN01038757">
    <property type="protein sequence ID" value="CAD9357027.1"/>
    <property type="molecule type" value="Transcribed_RNA"/>
</dbReference>
<protein>
    <submittedName>
        <fullName evidence="1">Uncharacterized protein</fullName>
    </submittedName>
</protein>
<dbReference type="Gene3D" id="1.25.40.20">
    <property type="entry name" value="Ankyrin repeat-containing domain"/>
    <property type="match status" value="1"/>
</dbReference>
<dbReference type="AlphaFoldDB" id="A0A6V2AND4"/>
<accession>A0A6V2AND4</accession>
<gene>
    <name evidence="1" type="ORF">DBRI1063_LOCUS24803</name>
</gene>
<sequence>MNIRRSGGINALEKKRLEWGHSLRLFKDNILLSKHTKAPKETQTDLFSLLNLDPNNRVERKQVDNEAIMQEIERTPEAAKRTYAFKNVRYSDSVSSNDTGYSCYPLHQAIMLGASLDVIDALHRCYPPATQAELKSGSTALHLSFRYLSPPKVVLYLADKMPLVIRQESPSWCTVLHCACKYDQPLTVIQSLLEQWPEASLKQNAGGLTPLGIANIQDAPADTQNFIFWVSQICRARKMDRGTVVSALQFFHKSQWWTGVLLTIDRHPAIAARRFDVDDLLLPNLLSLLGRSCKITTVWGILCNMQDILATT</sequence>
<organism evidence="1">
    <name type="scientific">Ditylum brightwellii</name>
    <dbReference type="NCBI Taxonomy" id="49249"/>
    <lineage>
        <taxon>Eukaryota</taxon>
        <taxon>Sar</taxon>
        <taxon>Stramenopiles</taxon>
        <taxon>Ochrophyta</taxon>
        <taxon>Bacillariophyta</taxon>
        <taxon>Mediophyceae</taxon>
        <taxon>Lithodesmiophycidae</taxon>
        <taxon>Lithodesmiales</taxon>
        <taxon>Lithodesmiaceae</taxon>
        <taxon>Ditylum</taxon>
    </lineage>
</organism>
<dbReference type="InterPro" id="IPR036770">
    <property type="entry name" value="Ankyrin_rpt-contain_sf"/>
</dbReference>
<evidence type="ECO:0000313" key="1">
    <source>
        <dbReference type="EMBL" id="CAD9357027.1"/>
    </source>
</evidence>
<proteinExistence type="predicted"/>